<comment type="caution">
    <text evidence="3">The sequence shown here is derived from an EMBL/GenBank/DDBJ whole genome shotgun (WGS) entry which is preliminary data.</text>
</comment>
<dbReference type="Proteomes" id="UP001054902">
    <property type="component" value="Unassembled WGS sequence"/>
</dbReference>
<keyword evidence="4" id="KW-1185">Reference proteome</keyword>
<dbReference type="Gene3D" id="1.10.10.60">
    <property type="entry name" value="Homeodomain-like"/>
    <property type="match status" value="1"/>
</dbReference>
<sequence>MFPTELMKRYNLALHEYIHHPARKETQQALREVIFMVDTSNDESFPTAKDDDSYSRMKIQRAVEMAEINKKHQLTDRTLSLLLERLVDVQATIGKKHGDITENSIGVGCSKKMDKILELFAKARTNELFEVLIFRMIEIELNRETGLFEEDSEQQGEEQGGQGSNKGVPKDSNTEETAEAIQMILDDLQDLHPQTLTKTLEGIEEKIFETNAYGDKVLKKSFKTIVKEVLDKIPKKDFIKQYQFSLKGLERWIMAAPEPLPCKRKHLDLDAGDFCVGLFTPEPVKKRRRNKKKVGVFEAMLAACKDSPGLTFNKMKEKNPELKQYSYEVLRDFARTRDEDNSQLQRKIGAKKKKWTEDEEEILIEAVYKLNDTSPAKIERFCGKRLTRNQHQIKDKLKLLMAVGKIDIAIQWDDAENSS</sequence>
<name>A0AAD3D3K6_9STRA</name>
<dbReference type="PROSITE" id="PS51294">
    <property type="entry name" value="HTH_MYB"/>
    <property type="match status" value="1"/>
</dbReference>
<reference evidence="3 4" key="1">
    <citation type="journal article" date="2021" name="Sci. Rep.">
        <title>The genome of the diatom Chaetoceros tenuissimus carries an ancient integrated fragment of an extant virus.</title>
        <authorList>
            <person name="Hongo Y."/>
            <person name="Kimura K."/>
            <person name="Takaki Y."/>
            <person name="Yoshida Y."/>
            <person name="Baba S."/>
            <person name="Kobayashi G."/>
            <person name="Nagasaki K."/>
            <person name="Hano T."/>
            <person name="Tomaru Y."/>
        </authorList>
    </citation>
    <scope>NUCLEOTIDE SEQUENCE [LARGE SCALE GENOMIC DNA]</scope>
    <source>
        <strain evidence="3 4">NIES-3715</strain>
    </source>
</reference>
<feature type="region of interest" description="Disordered" evidence="1">
    <location>
        <begin position="150"/>
        <end position="175"/>
    </location>
</feature>
<evidence type="ECO:0000313" key="3">
    <source>
        <dbReference type="EMBL" id="GFH57128.1"/>
    </source>
</evidence>
<evidence type="ECO:0000256" key="1">
    <source>
        <dbReference type="SAM" id="MobiDB-lite"/>
    </source>
</evidence>
<accession>A0AAD3D3K6</accession>
<evidence type="ECO:0000259" key="2">
    <source>
        <dbReference type="PROSITE" id="PS51294"/>
    </source>
</evidence>
<feature type="domain" description="HTH myb-type" evidence="2">
    <location>
        <begin position="347"/>
        <end position="405"/>
    </location>
</feature>
<protein>
    <recommendedName>
        <fullName evidence="2">HTH myb-type domain-containing protein</fullName>
    </recommendedName>
</protein>
<gene>
    <name evidence="3" type="ORF">CTEN210_13604</name>
</gene>
<dbReference type="InterPro" id="IPR017930">
    <property type="entry name" value="Myb_dom"/>
</dbReference>
<dbReference type="AlphaFoldDB" id="A0AAD3D3K6"/>
<evidence type="ECO:0000313" key="4">
    <source>
        <dbReference type="Proteomes" id="UP001054902"/>
    </source>
</evidence>
<proteinExistence type="predicted"/>
<organism evidence="3 4">
    <name type="scientific">Chaetoceros tenuissimus</name>
    <dbReference type="NCBI Taxonomy" id="426638"/>
    <lineage>
        <taxon>Eukaryota</taxon>
        <taxon>Sar</taxon>
        <taxon>Stramenopiles</taxon>
        <taxon>Ochrophyta</taxon>
        <taxon>Bacillariophyta</taxon>
        <taxon>Coscinodiscophyceae</taxon>
        <taxon>Chaetocerotophycidae</taxon>
        <taxon>Chaetocerotales</taxon>
        <taxon>Chaetocerotaceae</taxon>
        <taxon>Chaetoceros</taxon>
    </lineage>
</organism>
<dbReference type="EMBL" id="BLLK01000057">
    <property type="protein sequence ID" value="GFH57128.1"/>
    <property type="molecule type" value="Genomic_DNA"/>
</dbReference>